<organism evidence="3 4">
    <name type="scientific">Galdieria yellowstonensis</name>
    <dbReference type="NCBI Taxonomy" id="3028027"/>
    <lineage>
        <taxon>Eukaryota</taxon>
        <taxon>Rhodophyta</taxon>
        <taxon>Bangiophyceae</taxon>
        <taxon>Galdieriales</taxon>
        <taxon>Galdieriaceae</taxon>
        <taxon>Galdieria</taxon>
    </lineage>
</organism>
<evidence type="ECO:0000313" key="3">
    <source>
        <dbReference type="EMBL" id="KAK4527477.1"/>
    </source>
</evidence>
<feature type="compositionally biased region" description="Basic and acidic residues" evidence="2">
    <location>
        <begin position="17"/>
        <end position="32"/>
    </location>
</feature>
<evidence type="ECO:0000256" key="1">
    <source>
        <dbReference type="SAM" id="Coils"/>
    </source>
</evidence>
<dbReference type="Proteomes" id="UP001300502">
    <property type="component" value="Unassembled WGS sequence"/>
</dbReference>
<accession>A0AAV9IJF9</accession>
<protein>
    <submittedName>
        <fullName evidence="3">Uncharacterized protein</fullName>
    </submittedName>
</protein>
<feature type="compositionally biased region" description="Polar residues" evidence="2">
    <location>
        <begin position="7"/>
        <end position="16"/>
    </location>
</feature>
<keyword evidence="4" id="KW-1185">Reference proteome</keyword>
<keyword evidence="1" id="KW-0175">Coiled coil</keyword>
<feature type="coiled-coil region" evidence="1">
    <location>
        <begin position="70"/>
        <end position="282"/>
    </location>
</feature>
<dbReference type="AlphaFoldDB" id="A0AAV9IJF9"/>
<reference evidence="3 4" key="1">
    <citation type="submission" date="2022-07" db="EMBL/GenBank/DDBJ databases">
        <title>Genome-wide signatures of adaptation to extreme environments.</title>
        <authorList>
            <person name="Cho C.H."/>
            <person name="Yoon H.S."/>
        </authorList>
    </citation>
    <scope>NUCLEOTIDE SEQUENCE [LARGE SCALE GENOMIC DNA]</scope>
    <source>
        <strain evidence="3 4">108.79 E11</strain>
    </source>
</reference>
<name>A0AAV9IJF9_9RHOD</name>
<sequence length="426" mass="50274">MPCAANLSRSPLQETTKTNKENESRIDEESYKKLQSNDNDADQLENQTVQKLAMFLKLEEDKFPNLKRLNSMLLEKLKEANSKLQSLELEKEEWQQAVEQLNFQKQELSDKLREAEEREKFAKEEAEQLQLQIEIQLKEIEKAREDFDKISNLFEEQLEENSTLQEEKSDILKQVRLLKDAKKQLEMSMEQLNEQLNSLSNDNEKLKQKIQQYQLAFEVRDEALQQISAELREKRQKVNQLQVECVEKADKILKLERTRQDVENEKAKLEQAMKEKQQFFCEFHTLVSELEVSNSQNIQKKDRILASSREPSIETMSVESYSETNETAEWQDLGKLKKIIELRNEVFSDTRQRMVELETKVKRLTDTIESQKEDSKKTVMMSRLLSAIRRLFSFWLLPVKKQPKSLSLQYENTTENNEYSSSSTHS</sequence>
<feature type="coiled-coil region" evidence="1">
    <location>
        <begin position="347"/>
        <end position="374"/>
    </location>
</feature>
<dbReference type="EMBL" id="JANCYU010000052">
    <property type="protein sequence ID" value="KAK4527477.1"/>
    <property type="molecule type" value="Genomic_DNA"/>
</dbReference>
<feature type="region of interest" description="Disordered" evidence="2">
    <location>
        <begin position="1"/>
        <end position="43"/>
    </location>
</feature>
<comment type="caution">
    <text evidence="3">The sequence shown here is derived from an EMBL/GenBank/DDBJ whole genome shotgun (WGS) entry which is preliminary data.</text>
</comment>
<evidence type="ECO:0000256" key="2">
    <source>
        <dbReference type="SAM" id="MobiDB-lite"/>
    </source>
</evidence>
<feature type="compositionally biased region" description="Polar residues" evidence="2">
    <location>
        <begin position="33"/>
        <end position="43"/>
    </location>
</feature>
<evidence type="ECO:0000313" key="4">
    <source>
        <dbReference type="Proteomes" id="UP001300502"/>
    </source>
</evidence>
<gene>
    <name evidence="3" type="ORF">GAYE_SCF40G5399</name>
</gene>
<proteinExistence type="predicted"/>